<gene>
    <name evidence="2" type="ORF">GCM10023340_24040</name>
</gene>
<organism evidence="2 3">
    <name type="scientific">Nocardioides marinquilinus</name>
    <dbReference type="NCBI Taxonomy" id="1210400"/>
    <lineage>
        <taxon>Bacteria</taxon>
        <taxon>Bacillati</taxon>
        <taxon>Actinomycetota</taxon>
        <taxon>Actinomycetes</taxon>
        <taxon>Propionibacteriales</taxon>
        <taxon>Nocardioidaceae</taxon>
        <taxon>Nocardioides</taxon>
    </lineage>
</organism>
<dbReference type="InterPro" id="IPR010982">
    <property type="entry name" value="Lambda_DNA-bd_dom_sf"/>
</dbReference>
<keyword evidence="3" id="KW-1185">Reference proteome</keyword>
<dbReference type="SUPFAM" id="SSF48452">
    <property type="entry name" value="TPR-like"/>
    <property type="match status" value="2"/>
</dbReference>
<dbReference type="SUPFAM" id="SSF47413">
    <property type="entry name" value="lambda repressor-like DNA-binding domains"/>
    <property type="match status" value="1"/>
</dbReference>
<dbReference type="PROSITE" id="PS50943">
    <property type="entry name" value="HTH_CROC1"/>
    <property type="match status" value="1"/>
</dbReference>
<feature type="domain" description="HTH cro/C1-type" evidence="1">
    <location>
        <begin position="21"/>
        <end position="74"/>
    </location>
</feature>
<proteinExistence type="predicted"/>
<dbReference type="SMART" id="SM00530">
    <property type="entry name" value="HTH_XRE"/>
    <property type="match status" value="1"/>
</dbReference>
<dbReference type="Pfam" id="PF13424">
    <property type="entry name" value="TPR_12"/>
    <property type="match status" value="1"/>
</dbReference>
<evidence type="ECO:0000259" key="1">
    <source>
        <dbReference type="PROSITE" id="PS50943"/>
    </source>
</evidence>
<dbReference type="Gene3D" id="1.25.40.10">
    <property type="entry name" value="Tetratricopeptide repeat domain"/>
    <property type="match status" value="2"/>
</dbReference>
<comment type="caution">
    <text evidence="2">The sequence shown here is derived from an EMBL/GenBank/DDBJ whole genome shotgun (WGS) entry which is preliminary data.</text>
</comment>
<accession>A0ABP9PMK9</accession>
<sequence length="454" mass="48754">MSPEQRFRAKNIDPDVLGARLREARQRAGLTQGEAAGDDMSTAYISRIEAGHRRGNPDLLARLAGRLGVDLDDLLRPEEPDAAAQLVARLSLELDYVELDLRTGAAEQALTRVMRVLEEPDVPPDVERRGYYLKALALEAGGRLDDAVVVLEDAVGSFPPGVSLIQALIALSRCYREEGDLARACEVGERAEALLDDAALRGTAEGVQLAVTVAAAFHERGDVHHALRLCRRAVESAEQLDSPTARASAYWNSSIVHSRAGDVDAALPLAQKAIALLEQGNDARNMARLRLQLGVLQLQLDPPELDGAVLNFNRARDEMDWNDASALDRSRVQLGLARARLLIGETEEAQRLAEDCLTATAGISPLAAAEARTLSGRALIAAGRVEEAVEQFRHAILELSAVGADRGAAQLWFELGGLLQEHGAVSEALDAFRRAAASTGLTQPSFTPKAVSTS</sequence>
<dbReference type="InterPro" id="IPR011990">
    <property type="entry name" value="TPR-like_helical_dom_sf"/>
</dbReference>
<evidence type="ECO:0000313" key="3">
    <source>
        <dbReference type="Proteomes" id="UP001500221"/>
    </source>
</evidence>
<reference evidence="3" key="1">
    <citation type="journal article" date="2019" name="Int. J. Syst. Evol. Microbiol.">
        <title>The Global Catalogue of Microorganisms (GCM) 10K type strain sequencing project: providing services to taxonomists for standard genome sequencing and annotation.</title>
        <authorList>
            <consortium name="The Broad Institute Genomics Platform"/>
            <consortium name="The Broad Institute Genome Sequencing Center for Infectious Disease"/>
            <person name="Wu L."/>
            <person name="Ma J."/>
        </authorList>
    </citation>
    <scope>NUCLEOTIDE SEQUENCE [LARGE SCALE GENOMIC DNA]</scope>
    <source>
        <strain evidence="3">JCM 18459</strain>
    </source>
</reference>
<name>A0ABP9PMK9_9ACTN</name>
<dbReference type="InterPro" id="IPR001387">
    <property type="entry name" value="Cro/C1-type_HTH"/>
</dbReference>
<dbReference type="CDD" id="cd00093">
    <property type="entry name" value="HTH_XRE"/>
    <property type="match status" value="1"/>
</dbReference>
<dbReference type="PANTHER" id="PTHR47691:SF3">
    <property type="entry name" value="HTH-TYPE TRANSCRIPTIONAL REGULATOR RV0890C-RELATED"/>
    <property type="match status" value="1"/>
</dbReference>
<dbReference type="Proteomes" id="UP001500221">
    <property type="component" value="Unassembled WGS sequence"/>
</dbReference>
<dbReference type="RefSeq" id="WP_345458639.1">
    <property type="nucleotide sequence ID" value="NZ_BAABKG010000003.1"/>
</dbReference>
<dbReference type="EMBL" id="BAABKG010000003">
    <property type="protein sequence ID" value="GAA5149159.1"/>
    <property type="molecule type" value="Genomic_DNA"/>
</dbReference>
<protein>
    <recommendedName>
        <fullName evidence="1">HTH cro/C1-type domain-containing protein</fullName>
    </recommendedName>
</protein>
<dbReference type="PANTHER" id="PTHR47691">
    <property type="entry name" value="REGULATOR-RELATED"/>
    <property type="match status" value="1"/>
</dbReference>
<dbReference type="Gene3D" id="1.10.260.40">
    <property type="entry name" value="lambda repressor-like DNA-binding domains"/>
    <property type="match status" value="1"/>
</dbReference>
<dbReference type="Pfam" id="PF13560">
    <property type="entry name" value="HTH_31"/>
    <property type="match status" value="1"/>
</dbReference>
<evidence type="ECO:0000313" key="2">
    <source>
        <dbReference type="EMBL" id="GAA5149159.1"/>
    </source>
</evidence>